<protein>
    <recommendedName>
        <fullName evidence="7">Lipopolysaccharide assembly protein A domain-containing protein</fullName>
    </recommendedName>
</protein>
<keyword evidence="3 6" id="KW-1133">Transmembrane helix</keyword>
<dbReference type="Proteomes" id="UP000051500">
    <property type="component" value="Unassembled WGS sequence"/>
</dbReference>
<feature type="transmembrane region" description="Helical" evidence="6">
    <location>
        <begin position="42"/>
        <end position="68"/>
    </location>
</feature>
<dbReference type="STRING" id="1122146.IV53_GL000523"/>
<evidence type="ECO:0000256" key="1">
    <source>
        <dbReference type="ARBA" id="ARBA00022475"/>
    </source>
</evidence>
<comment type="caution">
    <text evidence="8">The sequence shown here is derived from an EMBL/GenBank/DDBJ whole genome shotgun (WGS) entry which is preliminary data.</text>
</comment>
<accession>A0A0R2KGS6</accession>
<dbReference type="PANTHER" id="PTHR41335:SF1">
    <property type="entry name" value="MEMBRANE PROTEIN"/>
    <property type="match status" value="1"/>
</dbReference>
<evidence type="ECO:0000259" key="7">
    <source>
        <dbReference type="Pfam" id="PF06305"/>
    </source>
</evidence>
<keyword evidence="1" id="KW-1003">Cell membrane</keyword>
<dbReference type="OrthoDB" id="2990728at2"/>
<dbReference type="PANTHER" id="PTHR41335">
    <property type="entry name" value="MEMBRANE PROTEIN-RELATED"/>
    <property type="match status" value="1"/>
</dbReference>
<organism evidence="8 9">
    <name type="scientific">Ligilactobacillus ceti DSM 22408</name>
    <dbReference type="NCBI Taxonomy" id="1122146"/>
    <lineage>
        <taxon>Bacteria</taxon>
        <taxon>Bacillati</taxon>
        <taxon>Bacillota</taxon>
        <taxon>Bacilli</taxon>
        <taxon>Lactobacillales</taxon>
        <taxon>Lactobacillaceae</taxon>
        <taxon>Ligilactobacillus</taxon>
    </lineage>
</organism>
<dbReference type="eggNOG" id="COG5416">
    <property type="taxonomic scope" value="Bacteria"/>
</dbReference>
<evidence type="ECO:0000256" key="3">
    <source>
        <dbReference type="ARBA" id="ARBA00022989"/>
    </source>
</evidence>
<dbReference type="EMBL" id="JQBZ01000025">
    <property type="protein sequence ID" value="KRN88558.1"/>
    <property type="molecule type" value="Genomic_DNA"/>
</dbReference>
<evidence type="ECO:0000256" key="2">
    <source>
        <dbReference type="ARBA" id="ARBA00022692"/>
    </source>
</evidence>
<dbReference type="InterPro" id="IPR010445">
    <property type="entry name" value="LapA_dom"/>
</dbReference>
<evidence type="ECO:0000256" key="6">
    <source>
        <dbReference type="SAM" id="Phobius"/>
    </source>
</evidence>
<reference evidence="8 9" key="1">
    <citation type="journal article" date="2015" name="Genome Announc.">
        <title>Expanding the biotechnology potential of lactobacilli through comparative genomics of 213 strains and associated genera.</title>
        <authorList>
            <person name="Sun Z."/>
            <person name="Harris H.M."/>
            <person name="McCann A."/>
            <person name="Guo C."/>
            <person name="Argimon S."/>
            <person name="Zhang W."/>
            <person name="Yang X."/>
            <person name="Jeffery I.B."/>
            <person name="Cooney J.C."/>
            <person name="Kagawa T.F."/>
            <person name="Liu W."/>
            <person name="Song Y."/>
            <person name="Salvetti E."/>
            <person name="Wrobel A."/>
            <person name="Rasinkangas P."/>
            <person name="Parkhill J."/>
            <person name="Rea M.C."/>
            <person name="O'Sullivan O."/>
            <person name="Ritari J."/>
            <person name="Douillard F.P."/>
            <person name="Paul Ross R."/>
            <person name="Yang R."/>
            <person name="Briner A.E."/>
            <person name="Felis G.E."/>
            <person name="de Vos W.M."/>
            <person name="Barrangou R."/>
            <person name="Klaenhammer T.R."/>
            <person name="Caufield P.W."/>
            <person name="Cui Y."/>
            <person name="Zhang H."/>
            <person name="O'Toole P.W."/>
        </authorList>
    </citation>
    <scope>NUCLEOTIDE SEQUENCE [LARGE SCALE GENOMIC DNA]</scope>
    <source>
        <strain evidence="8 9">DSM 22408</strain>
    </source>
</reference>
<evidence type="ECO:0000313" key="9">
    <source>
        <dbReference type="Proteomes" id="UP000051500"/>
    </source>
</evidence>
<name>A0A0R2KGS6_9LACO</name>
<evidence type="ECO:0000256" key="4">
    <source>
        <dbReference type="ARBA" id="ARBA00023136"/>
    </source>
</evidence>
<dbReference type="Pfam" id="PF06305">
    <property type="entry name" value="LapA_dom"/>
    <property type="match status" value="1"/>
</dbReference>
<dbReference type="GO" id="GO:0005886">
    <property type="term" value="C:plasma membrane"/>
    <property type="evidence" value="ECO:0007669"/>
    <property type="project" value="InterPro"/>
</dbReference>
<evidence type="ECO:0000256" key="5">
    <source>
        <dbReference type="SAM" id="MobiDB-lite"/>
    </source>
</evidence>
<keyword evidence="2 6" id="KW-0812">Transmembrane</keyword>
<proteinExistence type="predicted"/>
<feature type="region of interest" description="Disordered" evidence="5">
    <location>
        <begin position="86"/>
        <end position="115"/>
    </location>
</feature>
<evidence type="ECO:0000313" key="8">
    <source>
        <dbReference type="EMBL" id="KRN88558.1"/>
    </source>
</evidence>
<sequence>MMKNQIRLIVGAILILIIVIFSWMNAQPVTVNFAFQEITLPLVIVLVGCVVFGILIAMVFSMATIYKLKSKLKEITKRMNALDAMQRGGQETKTTEHKHVEIVKEPQKSVPTTKE</sequence>
<dbReference type="PATRIC" id="fig|1122146.4.peg.537"/>
<gene>
    <name evidence="8" type="ORF">IV53_GL000523</name>
</gene>
<feature type="domain" description="Lipopolysaccharide assembly protein A" evidence="7">
    <location>
        <begin position="25"/>
        <end position="82"/>
    </location>
</feature>
<keyword evidence="9" id="KW-1185">Reference proteome</keyword>
<keyword evidence="4 6" id="KW-0472">Membrane</keyword>
<feature type="compositionally biased region" description="Basic and acidic residues" evidence="5">
    <location>
        <begin position="93"/>
        <end position="115"/>
    </location>
</feature>
<dbReference type="AlphaFoldDB" id="A0A0R2KGS6"/>